<evidence type="ECO:0008006" key="11">
    <source>
        <dbReference type="Google" id="ProtNLM"/>
    </source>
</evidence>
<evidence type="ECO:0000256" key="2">
    <source>
        <dbReference type="ARBA" id="ARBA00022475"/>
    </source>
</evidence>
<keyword evidence="4 6" id="KW-1133">Transmembrane helix</keyword>
<protein>
    <recommendedName>
        <fullName evidence="11">ComEC/Rec2-related protein domain-containing protein</fullName>
    </recommendedName>
</protein>
<feature type="domain" description="DUF4131" evidence="8">
    <location>
        <begin position="27"/>
        <end position="173"/>
    </location>
</feature>
<feature type="transmembrane region" description="Helical" evidence="6">
    <location>
        <begin position="271"/>
        <end position="304"/>
    </location>
</feature>
<dbReference type="Pfam" id="PF13567">
    <property type="entry name" value="DUF4131"/>
    <property type="match status" value="1"/>
</dbReference>
<organism evidence="9 10">
    <name type="scientific">Candidatus Sungbacteria bacterium RIFCSPHIGHO2_01_FULL_50_25</name>
    <dbReference type="NCBI Taxonomy" id="1802265"/>
    <lineage>
        <taxon>Bacteria</taxon>
        <taxon>Candidatus Sungiibacteriota</taxon>
    </lineage>
</organism>
<evidence type="ECO:0000313" key="10">
    <source>
        <dbReference type="Proteomes" id="UP000178574"/>
    </source>
</evidence>
<dbReference type="PANTHER" id="PTHR30619:SF1">
    <property type="entry name" value="RECOMBINATION PROTEIN 2"/>
    <property type="match status" value="1"/>
</dbReference>
<feature type="transmembrane region" description="Helical" evidence="6">
    <location>
        <begin position="31"/>
        <end position="47"/>
    </location>
</feature>
<feature type="transmembrane region" description="Helical" evidence="6">
    <location>
        <begin position="241"/>
        <end position="265"/>
    </location>
</feature>
<dbReference type="InterPro" id="IPR052159">
    <property type="entry name" value="Competence_DNA_uptake"/>
</dbReference>
<gene>
    <name evidence="9" type="ORF">A2847_01465</name>
</gene>
<feature type="transmembrane region" description="Helical" evidence="6">
    <location>
        <begin position="316"/>
        <end position="334"/>
    </location>
</feature>
<evidence type="ECO:0000313" key="9">
    <source>
        <dbReference type="EMBL" id="OGZ95409.1"/>
    </source>
</evidence>
<keyword evidence="3 6" id="KW-0812">Transmembrane</keyword>
<keyword evidence="2" id="KW-1003">Cell membrane</keyword>
<evidence type="ECO:0000259" key="8">
    <source>
        <dbReference type="Pfam" id="PF13567"/>
    </source>
</evidence>
<sequence>MTKARIFFFLLLAFVAGVGVRSFFIVPYEILFAFFLLAGTMIAFGAIRGRPRAVVFGVLLVSSIFGVVRYDWHENARPDLSNLYGKSFQMEGAVAREPSRGEKSQLFVFRVYALDGGTLDPPFDIRVTTRRFPEYMVGDRLALTGVIEKPERIENFDYPAYLKKDGIEAVASFPVIDQKEGRSGNMVRLYLADIKRAFEENIVRVLPEPHGAFLKGLLLGDRESLPKELVESFRRTGVTHLVALSGYNITLVGMFFMTCLLFLTVRFYTAFWIAAAGIIAFVIMTGASPSVTRAGIMGVLLLIAEREGRIYQMRNALALAAAVMIFINPAILRFDAAFELSFLAVLGLMFFSPRIEAYCESLARRVRGTFFGKTLRPRGRRNIIFHTLAETLGAQIAVLPLIIYLFGQVSLISPISNVLVILAVPYAMAFGFFMGLLGFAADWLAWLPGIVAWALLEYMIRMVEFFARVPFASISVHSRFAAVLAASITVFAVAFTIRHRVLRKPSV</sequence>
<comment type="subcellular location">
    <subcellularLocation>
        <location evidence="1">Cell membrane</location>
        <topology evidence="1">Multi-pass membrane protein</topology>
    </subcellularLocation>
</comment>
<dbReference type="InterPro" id="IPR025405">
    <property type="entry name" value="DUF4131"/>
</dbReference>
<reference evidence="9 10" key="1">
    <citation type="journal article" date="2016" name="Nat. Commun.">
        <title>Thousands of microbial genomes shed light on interconnected biogeochemical processes in an aquifer system.</title>
        <authorList>
            <person name="Anantharaman K."/>
            <person name="Brown C.T."/>
            <person name="Hug L.A."/>
            <person name="Sharon I."/>
            <person name="Castelle C.J."/>
            <person name="Probst A.J."/>
            <person name="Thomas B.C."/>
            <person name="Singh A."/>
            <person name="Wilkins M.J."/>
            <person name="Karaoz U."/>
            <person name="Brodie E.L."/>
            <person name="Williams K.H."/>
            <person name="Hubbard S.S."/>
            <person name="Banfield J.F."/>
        </authorList>
    </citation>
    <scope>NUCLEOTIDE SEQUENCE [LARGE SCALE GENOMIC DNA]</scope>
</reference>
<feature type="transmembrane region" description="Helical" evidence="6">
    <location>
        <begin position="418"/>
        <end position="436"/>
    </location>
</feature>
<dbReference type="PANTHER" id="PTHR30619">
    <property type="entry name" value="DNA INTERNALIZATION/COMPETENCE PROTEIN COMEC/REC2"/>
    <property type="match status" value="1"/>
</dbReference>
<dbReference type="EMBL" id="MHQD01000034">
    <property type="protein sequence ID" value="OGZ95409.1"/>
    <property type="molecule type" value="Genomic_DNA"/>
</dbReference>
<dbReference type="GO" id="GO:0005886">
    <property type="term" value="C:plasma membrane"/>
    <property type="evidence" value="ECO:0007669"/>
    <property type="project" value="UniProtKB-SubCell"/>
</dbReference>
<evidence type="ECO:0000256" key="3">
    <source>
        <dbReference type="ARBA" id="ARBA00022692"/>
    </source>
</evidence>
<name>A0A1G2K7I7_9BACT</name>
<feature type="transmembrane region" description="Helical" evidence="6">
    <location>
        <begin position="480"/>
        <end position="497"/>
    </location>
</feature>
<dbReference type="AlphaFoldDB" id="A0A1G2K7I7"/>
<accession>A0A1G2K7I7</accession>
<feature type="transmembrane region" description="Helical" evidence="6">
    <location>
        <begin position="6"/>
        <end position="24"/>
    </location>
</feature>
<feature type="domain" description="ComEC/Rec2-related protein" evidence="7">
    <location>
        <begin position="217"/>
        <end position="499"/>
    </location>
</feature>
<feature type="transmembrane region" description="Helical" evidence="6">
    <location>
        <begin position="383"/>
        <end position="406"/>
    </location>
</feature>
<dbReference type="Pfam" id="PF03772">
    <property type="entry name" value="Competence"/>
    <property type="match status" value="1"/>
</dbReference>
<evidence type="ECO:0000256" key="1">
    <source>
        <dbReference type="ARBA" id="ARBA00004651"/>
    </source>
</evidence>
<dbReference type="InterPro" id="IPR004477">
    <property type="entry name" value="ComEC_N"/>
</dbReference>
<dbReference type="NCBIfam" id="TIGR00360">
    <property type="entry name" value="ComEC_N-term"/>
    <property type="match status" value="1"/>
</dbReference>
<comment type="caution">
    <text evidence="9">The sequence shown here is derived from an EMBL/GenBank/DDBJ whole genome shotgun (WGS) entry which is preliminary data.</text>
</comment>
<feature type="transmembrane region" description="Helical" evidence="6">
    <location>
        <begin position="443"/>
        <end position="460"/>
    </location>
</feature>
<feature type="transmembrane region" description="Helical" evidence="6">
    <location>
        <begin position="340"/>
        <end position="363"/>
    </location>
</feature>
<dbReference type="Proteomes" id="UP000178574">
    <property type="component" value="Unassembled WGS sequence"/>
</dbReference>
<evidence type="ECO:0000256" key="6">
    <source>
        <dbReference type="SAM" id="Phobius"/>
    </source>
</evidence>
<proteinExistence type="predicted"/>
<evidence type="ECO:0000256" key="4">
    <source>
        <dbReference type="ARBA" id="ARBA00022989"/>
    </source>
</evidence>
<evidence type="ECO:0000256" key="5">
    <source>
        <dbReference type="ARBA" id="ARBA00023136"/>
    </source>
</evidence>
<evidence type="ECO:0000259" key="7">
    <source>
        <dbReference type="Pfam" id="PF03772"/>
    </source>
</evidence>
<keyword evidence="5 6" id="KW-0472">Membrane</keyword>